<dbReference type="PROSITE" id="PS51257">
    <property type="entry name" value="PROKAR_LIPOPROTEIN"/>
    <property type="match status" value="1"/>
</dbReference>
<proteinExistence type="predicted"/>
<feature type="transmembrane region" description="Helical" evidence="7">
    <location>
        <begin position="163"/>
        <end position="191"/>
    </location>
</feature>
<evidence type="ECO:0000256" key="2">
    <source>
        <dbReference type="ARBA" id="ARBA00022448"/>
    </source>
</evidence>
<comment type="subcellular location">
    <subcellularLocation>
        <location evidence="1">Membrane</location>
        <topology evidence="1">Multi-pass membrane protein</topology>
    </subcellularLocation>
</comment>
<dbReference type="EMBL" id="JBBPCC010000001">
    <property type="protein sequence ID" value="MEK8126797.1"/>
    <property type="molecule type" value="Genomic_DNA"/>
</dbReference>
<evidence type="ECO:0000256" key="7">
    <source>
        <dbReference type="SAM" id="Phobius"/>
    </source>
</evidence>
<accession>A0ABU9DD77</accession>
<feature type="domain" description="Amino acid permease/ SLC12A" evidence="8">
    <location>
        <begin position="30"/>
        <end position="388"/>
    </location>
</feature>
<evidence type="ECO:0000256" key="6">
    <source>
        <dbReference type="ARBA" id="ARBA00023136"/>
    </source>
</evidence>
<protein>
    <submittedName>
        <fullName evidence="9">Amino acid permease</fullName>
    </submittedName>
</protein>
<dbReference type="Pfam" id="PF00324">
    <property type="entry name" value="AA_permease"/>
    <property type="match status" value="1"/>
</dbReference>
<name>A0ABU9DD77_9BACL</name>
<feature type="transmembrane region" description="Helical" evidence="7">
    <location>
        <begin position="128"/>
        <end position="151"/>
    </location>
</feature>
<dbReference type="Gene3D" id="1.20.1740.10">
    <property type="entry name" value="Amino acid/polyamine transporter I"/>
    <property type="match status" value="1"/>
</dbReference>
<evidence type="ECO:0000256" key="4">
    <source>
        <dbReference type="ARBA" id="ARBA00022970"/>
    </source>
</evidence>
<keyword evidence="6 7" id="KW-0472">Membrane</keyword>
<feature type="transmembrane region" description="Helical" evidence="7">
    <location>
        <begin position="211"/>
        <end position="232"/>
    </location>
</feature>
<evidence type="ECO:0000313" key="9">
    <source>
        <dbReference type="EMBL" id="MEK8126797.1"/>
    </source>
</evidence>
<feature type="transmembrane region" description="Helical" evidence="7">
    <location>
        <begin position="55"/>
        <end position="74"/>
    </location>
</feature>
<dbReference type="InterPro" id="IPR004841">
    <property type="entry name" value="AA-permease/SLC12A_dom"/>
</dbReference>
<sequence length="479" mass="51873">MNKQQRGKTGKQGSGAASRQTAISWWQLSLLGVACTIGTGYFLGAGIGLTIGGPAFLVAFLLAAAGTYCVFDALARMTVADPQQGSFRSYAKLAFGRWAGFGSGWVYCCSELMMMGSQMTALALFSRFWFPGIPIWLLSAGYAVLGLGVILTGTQGFDRAENLLAIVKVAAIVMFVLLASAILLDIIGWTAHRPALPGNWLPAGGLGLWSSLIYAFYAFGGIEVMGLMAVRLKNRRDAPRSGKVMLAVLAVIYTLSLGAALTLVPWSSFLPEESPFVIALSDPGLPWVPHMFTGVFIVAGFSTMVAALFAIISILVSLAEEQDAPVGLARKGWRGLPMRAVAFTAGSMVISILLSLLLPERLYELVTTAAGLMLLYNWLFILLSSGRLLQPSAGGRFKRIIGLFLIALAVAGTMLHQTTRPGFWLSLGFMLMISSVTVLMQRKWTHSSLRQEEPAVWEIQRDSQDNRTWIFELEPKRGE</sequence>
<evidence type="ECO:0000259" key="8">
    <source>
        <dbReference type="Pfam" id="PF00324"/>
    </source>
</evidence>
<evidence type="ECO:0000256" key="5">
    <source>
        <dbReference type="ARBA" id="ARBA00022989"/>
    </source>
</evidence>
<dbReference type="RefSeq" id="WP_341413844.1">
    <property type="nucleotide sequence ID" value="NZ_JBBPCC010000001.1"/>
</dbReference>
<feature type="transmembrane region" description="Helical" evidence="7">
    <location>
        <begin position="365"/>
        <end position="385"/>
    </location>
</feature>
<dbReference type="PANTHER" id="PTHR43495">
    <property type="entry name" value="GABA PERMEASE"/>
    <property type="match status" value="1"/>
</dbReference>
<feature type="transmembrane region" description="Helical" evidence="7">
    <location>
        <begin position="422"/>
        <end position="440"/>
    </location>
</feature>
<feature type="transmembrane region" description="Helical" evidence="7">
    <location>
        <begin position="244"/>
        <end position="267"/>
    </location>
</feature>
<feature type="transmembrane region" description="Helical" evidence="7">
    <location>
        <begin position="340"/>
        <end position="359"/>
    </location>
</feature>
<evidence type="ECO:0000313" key="10">
    <source>
        <dbReference type="Proteomes" id="UP001469365"/>
    </source>
</evidence>
<feature type="transmembrane region" description="Helical" evidence="7">
    <location>
        <begin position="287"/>
        <end position="319"/>
    </location>
</feature>
<evidence type="ECO:0000256" key="3">
    <source>
        <dbReference type="ARBA" id="ARBA00022692"/>
    </source>
</evidence>
<dbReference type="Proteomes" id="UP001469365">
    <property type="component" value="Unassembled WGS sequence"/>
</dbReference>
<organism evidence="9 10">
    <name type="scientific">Paenibacillus filicis</name>
    <dbReference type="NCBI Taxonomy" id="669464"/>
    <lineage>
        <taxon>Bacteria</taxon>
        <taxon>Bacillati</taxon>
        <taxon>Bacillota</taxon>
        <taxon>Bacilli</taxon>
        <taxon>Bacillales</taxon>
        <taxon>Paenibacillaceae</taxon>
        <taxon>Paenibacillus</taxon>
    </lineage>
</organism>
<feature type="transmembrane region" description="Helical" evidence="7">
    <location>
        <begin position="95"/>
        <end position="116"/>
    </location>
</feature>
<keyword evidence="10" id="KW-1185">Reference proteome</keyword>
<dbReference type="PANTHER" id="PTHR43495:SF5">
    <property type="entry name" value="GAMMA-AMINOBUTYRIC ACID PERMEASE"/>
    <property type="match status" value="1"/>
</dbReference>
<feature type="transmembrane region" description="Helical" evidence="7">
    <location>
        <begin position="21"/>
        <end position="43"/>
    </location>
</feature>
<comment type="caution">
    <text evidence="9">The sequence shown here is derived from an EMBL/GenBank/DDBJ whole genome shotgun (WGS) entry which is preliminary data.</text>
</comment>
<keyword evidence="4" id="KW-0029">Amino-acid transport</keyword>
<keyword evidence="3 7" id="KW-0812">Transmembrane</keyword>
<feature type="transmembrane region" description="Helical" evidence="7">
    <location>
        <begin position="397"/>
        <end position="416"/>
    </location>
</feature>
<gene>
    <name evidence="9" type="ORF">WMW72_02640</name>
</gene>
<reference evidence="9 10" key="1">
    <citation type="submission" date="2024-04" db="EMBL/GenBank/DDBJ databases">
        <title>draft genome sequnece of Paenibacillus filicis.</title>
        <authorList>
            <person name="Kim D.-U."/>
        </authorList>
    </citation>
    <scope>NUCLEOTIDE SEQUENCE [LARGE SCALE GENOMIC DNA]</scope>
    <source>
        <strain evidence="9 10">KACC14197</strain>
    </source>
</reference>
<keyword evidence="2" id="KW-0813">Transport</keyword>
<dbReference type="PIRSF" id="PIRSF006060">
    <property type="entry name" value="AA_transporter"/>
    <property type="match status" value="1"/>
</dbReference>
<keyword evidence="5 7" id="KW-1133">Transmembrane helix</keyword>
<evidence type="ECO:0000256" key="1">
    <source>
        <dbReference type="ARBA" id="ARBA00004141"/>
    </source>
</evidence>